<evidence type="ECO:0000256" key="1">
    <source>
        <dbReference type="ARBA" id="ARBA00023015"/>
    </source>
</evidence>
<dbReference type="Gene3D" id="1.10.10.60">
    <property type="entry name" value="Homeodomain-like"/>
    <property type="match status" value="2"/>
</dbReference>
<dbReference type="SMART" id="SM00342">
    <property type="entry name" value="HTH_ARAC"/>
    <property type="match status" value="1"/>
</dbReference>
<dbReference type="PROSITE" id="PS01124">
    <property type="entry name" value="HTH_ARAC_FAMILY_2"/>
    <property type="match status" value="1"/>
</dbReference>
<dbReference type="Pfam" id="PF12852">
    <property type="entry name" value="Cupin_6"/>
    <property type="match status" value="1"/>
</dbReference>
<dbReference type="InterPro" id="IPR009057">
    <property type="entry name" value="Homeodomain-like_sf"/>
</dbReference>
<keyword evidence="2" id="KW-0238">DNA-binding</keyword>
<keyword evidence="3" id="KW-0804">Transcription</keyword>
<accession>A0ABZ0WQC0</accession>
<dbReference type="InterPro" id="IPR018062">
    <property type="entry name" value="HTH_AraC-typ_CS"/>
</dbReference>
<reference evidence="5 6" key="1">
    <citation type="submission" date="2023-12" db="EMBL/GenBank/DDBJ databases">
        <title>Genome sequencing and assembly of bacterial species from a model synthetic community.</title>
        <authorList>
            <person name="Hogle S.L."/>
        </authorList>
    </citation>
    <scope>NUCLEOTIDE SEQUENCE [LARGE SCALE GENOMIC DNA]</scope>
    <source>
        <strain evidence="5 6">HAMBI 2494</strain>
    </source>
</reference>
<evidence type="ECO:0000313" key="5">
    <source>
        <dbReference type="EMBL" id="WQD79473.1"/>
    </source>
</evidence>
<proteinExistence type="predicted"/>
<evidence type="ECO:0000256" key="2">
    <source>
        <dbReference type="ARBA" id="ARBA00023125"/>
    </source>
</evidence>
<dbReference type="PROSITE" id="PS00041">
    <property type="entry name" value="HTH_ARAC_FAMILY_1"/>
    <property type="match status" value="2"/>
</dbReference>
<evidence type="ECO:0000259" key="4">
    <source>
        <dbReference type="PROSITE" id="PS01124"/>
    </source>
</evidence>
<dbReference type="Proteomes" id="UP001325479">
    <property type="component" value="Chromosome"/>
</dbReference>
<dbReference type="InterPro" id="IPR050204">
    <property type="entry name" value="AraC_XylS_family_regulators"/>
</dbReference>
<organism evidence="5 6">
    <name type="scientific">Paraburkholderia kururiensis</name>
    <dbReference type="NCBI Taxonomy" id="984307"/>
    <lineage>
        <taxon>Bacteria</taxon>
        <taxon>Pseudomonadati</taxon>
        <taxon>Pseudomonadota</taxon>
        <taxon>Betaproteobacteria</taxon>
        <taxon>Burkholderiales</taxon>
        <taxon>Burkholderiaceae</taxon>
        <taxon>Paraburkholderia</taxon>
    </lineage>
</organism>
<dbReference type="PANTHER" id="PTHR46796:SF7">
    <property type="entry name" value="ARAC FAMILY TRANSCRIPTIONAL REGULATOR"/>
    <property type="match status" value="1"/>
</dbReference>
<name>A0ABZ0WQC0_9BURK</name>
<keyword evidence="6" id="KW-1185">Reference proteome</keyword>
<gene>
    <name evidence="5" type="ORF">U0042_07195</name>
</gene>
<evidence type="ECO:0000256" key="3">
    <source>
        <dbReference type="ARBA" id="ARBA00023163"/>
    </source>
</evidence>
<keyword evidence="1" id="KW-0805">Transcription regulation</keyword>
<dbReference type="InterPro" id="IPR032783">
    <property type="entry name" value="AraC_lig"/>
</dbReference>
<dbReference type="SUPFAM" id="SSF46689">
    <property type="entry name" value="Homeodomain-like"/>
    <property type="match status" value="2"/>
</dbReference>
<sequence>MDPLSDVLSLLKLQSYVSGGFDAAGDWAVKFASFDGIKFHAVLRGRCWLSVDGEPEPLEVTEGECFLLARGKPFCIASNLAAAPVAFGTLVPQVRDGRIVTHNGGGEFLSVGGYFTLADGQADLLLNVLPAVIHVREEPGPSTLRWCIERMRAELREAQPGGAIVAQQLATLVLVQALRLQLAGGRNEAVGWLFALADKRIRAVINAMHETPGAKWTVQTLAEQAAMSRTSFALRFKELVGLSPMDYLTRWRMNLAAARLTHSRDSIAEIGLALGYESEKSFSAAFKRIMNCAPRQYGRQPPSHA</sequence>
<dbReference type="RefSeq" id="WP_114815145.1">
    <property type="nucleotide sequence ID" value="NZ_CP139965.1"/>
</dbReference>
<dbReference type="InterPro" id="IPR018060">
    <property type="entry name" value="HTH_AraC"/>
</dbReference>
<feature type="domain" description="HTH araC/xylS-type" evidence="4">
    <location>
        <begin position="199"/>
        <end position="300"/>
    </location>
</feature>
<dbReference type="Pfam" id="PF12833">
    <property type="entry name" value="HTH_18"/>
    <property type="match status" value="1"/>
</dbReference>
<evidence type="ECO:0000313" key="6">
    <source>
        <dbReference type="Proteomes" id="UP001325479"/>
    </source>
</evidence>
<dbReference type="PANTHER" id="PTHR46796">
    <property type="entry name" value="HTH-TYPE TRANSCRIPTIONAL ACTIVATOR RHAS-RELATED"/>
    <property type="match status" value="1"/>
</dbReference>
<protein>
    <submittedName>
        <fullName evidence="5">AraC family transcriptional regulator</fullName>
    </submittedName>
</protein>
<dbReference type="EMBL" id="CP139965">
    <property type="protein sequence ID" value="WQD79473.1"/>
    <property type="molecule type" value="Genomic_DNA"/>
</dbReference>